<gene>
    <name evidence="1" type="ORF">BRYFOR_05721</name>
</gene>
<sequence length="43" mass="5239">MFILCNFYTYFFTESISEKPVVFNRLFQKRLLYGRINLPICGR</sequence>
<protein>
    <submittedName>
        <fullName evidence="1">Uncharacterized protein</fullName>
    </submittedName>
</protein>
<dbReference type="Proteomes" id="UP000005561">
    <property type="component" value="Unassembled WGS sequence"/>
</dbReference>
<comment type="caution">
    <text evidence="1">The sequence shown here is derived from an EMBL/GenBank/DDBJ whole genome shotgun (WGS) entry which is preliminary data.</text>
</comment>
<reference evidence="1" key="1">
    <citation type="submission" date="2009-07" db="EMBL/GenBank/DDBJ databases">
        <authorList>
            <person name="Weinstock G."/>
            <person name="Sodergren E."/>
            <person name="Clifton S."/>
            <person name="Fulton L."/>
            <person name="Fulton B."/>
            <person name="Courtney L."/>
            <person name="Fronick C."/>
            <person name="Harrison M."/>
            <person name="Strong C."/>
            <person name="Farmer C."/>
            <person name="Delahaunty K."/>
            <person name="Markovic C."/>
            <person name="Hall O."/>
            <person name="Minx P."/>
            <person name="Tomlinson C."/>
            <person name="Mitreva M."/>
            <person name="Nelson J."/>
            <person name="Hou S."/>
            <person name="Wollam A."/>
            <person name="Pepin K.H."/>
            <person name="Johnson M."/>
            <person name="Bhonagiri V."/>
            <person name="Nash W.E."/>
            <person name="Warren W."/>
            <person name="Chinwalla A."/>
            <person name="Mardis E.R."/>
            <person name="Wilson R.K."/>
        </authorList>
    </citation>
    <scope>NUCLEOTIDE SEQUENCE [LARGE SCALE GENOMIC DNA]</scope>
    <source>
        <strain evidence="1">DSM 14469</strain>
    </source>
</reference>
<dbReference type="AlphaFoldDB" id="C6LAS7"/>
<accession>C6LAS7</accession>
<dbReference type="EMBL" id="ACCL02000003">
    <property type="protein sequence ID" value="EET62058.1"/>
    <property type="molecule type" value="Genomic_DNA"/>
</dbReference>
<name>C6LAS7_9FIRM</name>
<keyword evidence="2" id="KW-1185">Reference proteome</keyword>
<evidence type="ECO:0000313" key="2">
    <source>
        <dbReference type="Proteomes" id="UP000005561"/>
    </source>
</evidence>
<proteinExistence type="predicted"/>
<organism evidence="1 2">
    <name type="scientific">Marvinbryantia formatexigens DSM 14469</name>
    <dbReference type="NCBI Taxonomy" id="478749"/>
    <lineage>
        <taxon>Bacteria</taxon>
        <taxon>Bacillati</taxon>
        <taxon>Bacillota</taxon>
        <taxon>Clostridia</taxon>
        <taxon>Lachnospirales</taxon>
        <taxon>Lachnospiraceae</taxon>
        <taxon>Marvinbryantia</taxon>
    </lineage>
</organism>
<evidence type="ECO:0000313" key="1">
    <source>
        <dbReference type="EMBL" id="EET62058.1"/>
    </source>
</evidence>